<gene>
    <name evidence="1" type="ORF">DQ393_26575</name>
</gene>
<protein>
    <submittedName>
        <fullName evidence="1">Uncharacterized protein</fullName>
    </submittedName>
</protein>
<sequence length="69" mass="8354">MTFLWHANSAKACIFYSDRSILHVLINRCFNMFYRLWLSLARVSETMRILMRDKTIDIENTSFFCHDMK</sequence>
<evidence type="ECO:0000313" key="2">
    <source>
        <dbReference type="Proteomes" id="UP000251205"/>
    </source>
</evidence>
<reference evidence="1 2" key="1">
    <citation type="submission" date="2018-06" db="EMBL/GenBank/DDBJ databases">
        <title>Whole Genome Sequence of an efficient microsymbiont, Rhizobium tropici.</title>
        <authorList>
            <person name="Srinivasan R."/>
            <person name="Singh H.V."/>
            <person name="Srivastava R."/>
            <person name="Kumari B."/>
            <person name="Radhakrishna A."/>
        </authorList>
    </citation>
    <scope>NUCLEOTIDE SEQUENCE [LARGE SCALE GENOMIC DNA]</scope>
    <source>
        <strain evidence="1 2">IGFRI Rhizo-19</strain>
    </source>
</reference>
<accession>A0A329Y533</accession>
<organism evidence="1 2">
    <name type="scientific">Rhizobium tropici</name>
    <dbReference type="NCBI Taxonomy" id="398"/>
    <lineage>
        <taxon>Bacteria</taxon>
        <taxon>Pseudomonadati</taxon>
        <taxon>Pseudomonadota</taxon>
        <taxon>Alphaproteobacteria</taxon>
        <taxon>Hyphomicrobiales</taxon>
        <taxon>Rhizobiaceae</taxon>
        <taxon>Rhizobium/Agrobacterium group</taxon>
        <taxon>Rhizobium</taxon>
    </lineage>
</organism>
<dbReference type="Proteomes" id="UP000251205">
    <property type="component" value="Unassembled WGS sequence"/>
</dbReference>
<comment type="caution">
    <text evidence="1">The sequence shown here is derived from an EMBL/GenBank/DDBJ whole genome shotgun (WGS) entry which is preliminary data.</text>
</comment>
<dbReference type="EMBL" id="QMKK01000054">
    <property type="protein sequence ID" value="RAX38188.1"/>
    <property type="molecule type" value="Genomic_DNA"/>
</dbReference>
<name>A0A329Y533_RHITR</name>
<evidence type="ECO:0000313" key="1">
    <source>
        <dbReference type="EMBL" id="RAX38188.1"/>
    </source>
</evidence>
<proteinExistence type="predicted"/>
<dbReference type="AlphaFoldDB" id="A0A329Y533"/>